<feature type="transmembrane region" description="Helical" evidence="2">
    <location>
        <begin position="12"/>
        <end position="34"/>
    </location>
</feature>
<dbReference type="PRINTS" id="PR00702">
    <property type="entry name" value="ACRIFLAVINRP"/>
</dbReference>
<dbReference type="GO" id="GO:0042910">
    <property type="term" value="F:xenobiotic transmembrane transporter activity"/>
    <property type="evidence" value="ECO:0007669"/>
    <property type="project" value="TreeGrafter"/>
</dbReference>
<feature type="transmembrane region" description="Helical" evidence="2">
    <location>
        <begin position="1004"/>
        <end position="1030"/>
    </location>
</feature>
<dbReference type="Gene3D" id="1.20.1640.10">
    <property type="entry name" value="Multidrug efflux transporter AcrB transmembrane domain"/>
    <property type="match status" value="2"/>
</dbReference>
<dbReference type="SUPFAM" id="SSF82693">
    <property type="entry name" value="Multidrug efflux transporter AcrB pore domain, PN1, PN2, PC1 and PC2 subdomains"/>
    <property type="match status" value="2"/>
</dbReference>
<dbReference type="OrthoDB" id="9806532at2"/>
<feature type="transmembrane region" description="Helical" evidence="2">
    <location>
        <begin position="427"/>
        <end position="448"/>
    </location>
</feature>
<evidence type="ECO:0000313" key="3">
    <source>
        <dbReference type="EMBL" id="SHF67871.1"/>
    </source>
</evidence>
<dbReference type="GO" id="GO:0005886">
    <property type="term" value="C:plasma membrane"/>
    <property type="evidence" value="ECO:0007669"/>
    <property type="project" value="TreeGrafter"/>
</dbReference>
<feature type="coiled-coil region" evidence="1">
    <location>
        <begin position="580"/>
        <end position="607"/>
    </location>
</feature>
<keyword evidence="4" id="KW-1185">Reference proteome</keyword>
<dbReference type="RefSeq" id="WP_073039888.1">
    <property type="nucleotide sequence ID" value="NZ_FQVB01000024.1"/>
</dbReference>
<feature type="transmembrane region" description="Helical" evidence="2">
    <location>
        <begin position="330"/>
        <end position="350"/>
    </location>
</feature>
<dbReference type="Gene3D" id="3.30.70.1440">
    <property type="entry name" value="Multidrug efflux transporter AcrB pore domain"/>
    <property type="match status" value="1"/>
</dbReference>
<proteinExistence type="predicted"/>
<keyword evidence="2" id="KW-1133">Transmembrane helix</keyword>
<reference evidence="4" key="1">
    <citation type="submission" date="2016-11" db="EMBL/GenBank/DDBJ databases">
        <authorList>
            <person name="Varghese N."/>
            <person name="Submissions S."/>
        </authorList>
    </citation>
    <scope>NUCLEOTIDE SEQUENCE [LARGE SCALE GENOMIC DNA]</scope>
    <source>
        <strain evidence="4">DSM 9756</strain>
    </source>
</reference>
<dbReference type="Gene3D" id="3.30.2090.10">
    <property type="entry name" value="Multidrug efflux transporter AcrB TolC docking domain, DN and DC subdomains"/>
    <property type="match status" value="2"/>
</dbReference>
<dbReference type="Gene3D" id="3.30.70.1430">
    <property type="entry name" value="Multidrug efflux transporter AcrB pore domain"/>
    <property type="match status" value="2"/>
</dbReference>
<dbReference type="InterPro" id="IPR027463">
    <property type="entry name" value="AcrB_DN_DC_subdom"/>
</dbReference>
<sequence length="1076" mass="118591">MKRILAAFARNTVFANIVLVLIFFAGITAAMSMIKEIFPDFSLDMITVTVPYPGADPEEVEEGICRKIEEALEGVEGIKQITTTAREGVGTALIEVRESFDLRVVLDRVRSKIDSISTFPLDAEEPIITDLTVRNPVALVYLAGRMSEARLKEWSERVKDELQLLPEISQVESFGTRDYEIAIEVSEEALRRYGLTFSQVADAVRRSNLNLAGGTIRTKGEEIRVRTVGRKYTGEELASIVLLATPDGDMIPLDRVARIVDGFTEDPIRATINGDPAAMLIVFKTSEEDALKISRAVHDYVERARKQLPDTLKIKILYDTTDMLRARINLLLKNGLYGLVIVLLTLWLFLDARLAFWAGMGIPVSIAGALAIVWALGGTINMISLFAFIMVLGIVVDDAIVVGEAIFVHRKRGESALSAAVEGVSEVGLPVIAAVTTTVVAFLPLAYVGGIMGKFIAILPEVVTACLLISLVECLLLLPAHLSHLPDPNHARSEKKGLLGRVSRLQQSVSSGMEWFVARVYAPFLSTVLRWRYIGLCTAVSVLLVSIGLIRGGIVKFVVFPEIDGFIVTATVQFPEGTPVEVTQEAVDRLEASLLRLNDRMKTLSGEPLVVDRLALAGQSIGDIPSYGPHYGAVQAILLPSERRGIHSKDIMVEWEKETGTLPGVKSLTFEGMEAGPPGAPIEIWIQGSRMDHILAASHDLMERLRRFDGVYQIRSDYSAGKRELRLRLKPEARTLGLTVDDLARQVYAGYYGQEALRIQRGRDDIRIKVRYTQEERRDLSRLNDIRIRTPRGAEVPLRSVADFDYAPGFSVITRTDGMRRVAVSAAVDTERANANEIFQELSASFFPQLQRKYPDVHVALQGEKKKMRESLDSLKIGFPMALLGIFIIIATIFRSYIQPAVIMTTVPFGLIGAVAGHLVMGYDLSIMSLFGMVALTGVVVNDAIVLIERINENLAEGMRFFDAIIEGGKRRFRAIVLTTVSTVGGLTPMILETDFQAKFLIPMALALAAGVLFATVLTLVLVPNLYTILNDVRLLGFRLRHGRWPESREAVEPARLRKVDLMTGAADEDKTALAA</sequence>
<dbReference type="SUPFAM" id="SSF82866">
    <property type="entry name" value="Multidrug efflux transporter AcrB transmembrane domain"/>
    <property type="match status" value="2"/>
</dbReference>
<dbReference type="PANTHER" id="PTHR32063">
    <property type="match status" value="1"/>
</dbReference>
<dbReference type="PANTHER" id="PTHR32063:SF33">
    <property type="entry name" value="RND SUPERFAMILY EFFLUX PUMP PERMEASE COMPONENT"/>
    <property type="match status" value="1"/>
</dbReference>
<dbReference type="EMBL" id="FQVB01000024">
    <property type="protein sequence ID" value="SHF67871.1"/>
    <property type="molecule type" value="Genomic_DNA"/>
</dbReference>
<dbReference type="AlphaFoldDB" id="A0A1M5DLV1"/>
<protein>
    <submittedName>
        <fullName evidence="3">Multidrug efflux pump subunit AcrB</fullName>
    </submittedName>
</protein>
<keyword evidence="1" id="KW-0175">Coiled coil</keyword>
<dbReference type="Gene3D" id="3.30.70.1320">
    <property type="entry name" value="Multidrug efflux transporter AcrB pore domain like"/>
    <property type="match status" value="1"/>
</dbReference>
<evidence type="ECO:0000313" key="4">
    <source>
        <dbReference type="Proteomes" id="UP000184076"/>
    </source>
</evidence>
<name>A0A1M5DLV1_9BACT</name>
<feature type="transmembrane region" description="Helical" evidence="2">
    <location>
        <begin position="356"/>
        <end position="376"/>
    </location>
</feature>
<dbReference type="SUPFAM" id="SSF82714">
    <property type="entry name" value="Multidrug efflux transporter AcrB TolC docking domain, DN and DC subdomains"/>
    <property type="match status" value="2"/>
</dbReference>
<dbReference type="STRING" id="1121391.SAMN02745206_02455"/>
<accession>A0A1M5DLV1</accession>
<dbReference type="InterPro" id="IPR001036">
    <property type="entry name" value="Acrflvin-R"/>
</dbReference>
<evidence type="ECO:0000256" key="2">
    <source>
        <dbReference type="SAM" id="Phobius"/>
    </source>
</evidence>
<keyword evidence="2" id="KW-0812">Transmembrane</keyword>
<feature type="transmembrane region" description="Helical" evidence="2">
    <location>
        <begin position="531"/>
        <end position="550"/>
    </location>
</feature>
<feature type="transmembrane region" description="Helical" evidence="2">
    <location>
        <begin position="877"/>
        <end position="898"/>
    </location>
</feature>
<feature type="transmembrane region" description="Helical" evidence="2">
    <location>
        <begin position="973"/>
        <end position="992"/>
    </location>
</feature>
<keyword evidence="2" id="KW-0472">Membrane</keyword>
<evidence type="ECO:0000256" key="1">
    <source>
        <dbReference type="SAM" id="Coils"/>
    </source>
</evidence>
<feature type="transmembrane region" description="Helical" evidence="2">
    <location>
        <begin position="455"/>
        <end position="478"/>
    </location>
</feature>
<feature type="transmembrane region" description="Helical" evidence="2">
    <location>
        <begin position="927"/>
        <end position="952"/>
    </location>
</feature>
<gene>
    <name evidence="3" type="ORF">SAMN02745206_02455</name>
</gene>
<dbReference type="Pfam" id="PF00873">
    <property type="entry name" value="ACR_tran"/>
    <property type="match status" value="1"/>
</dbReference>
<dbReference type="Proteomes" id="UP000184076">
    <property type="component" value="Unassembled WGS sequence"/>
</dbReference>
<organism evidence="3 4">
    <name type="scientific">Desulfacinum infernum DSM 9756</name>
    <dbReference type="NCBI Taxonomy" id="1121391"/>
    <lineage>
        <taxon>Bacteria</taxon>
        <taxon>Pseudomonadati</taxon>
        <taxon>Thermodesulfobacteriota</taxon>
        <taxon>Syntrophobacteria</taxon>
        <taxon>Syntrophobacterales</taxon>
        <taxon>Syntrophobacteraceae</taxon>
        <taxon>Desulfacinum</taxon>
    </lineage>
</organism>
<feature type="transmembrane region" description="Helical" evidence="2">
    <location>
        <begin position="383"/>
        <end position="407"/>
    </location>
</feature>